<dbReference type="PANTHER" id="PTHR30603:SF47">
    <property type="entry name" value="RNA POLYMERASE SIGMA FACTOR SIGD, CHLOROPLASTIC"/>
    <property type="match status" value="1"/>
</dbReference>
<keyword evidence="2" id="KW-0805">Transcription regulation</keyword>
<dbReference type="Pfam" id="PF04545">
    <property type="entry name" value="Sigma70_r4"/>
    <property type="match status" value="1"/>
</dbReference>
<dbReference type="OrthoDB" id="201574at2759"/>
<feature type="compositionally biased region" description="Low complexity" evidence="6">
    <location>
        <begin position="69"/>
        <end position="80"/>
    </location>
</feature>
<gene>
    <name evidence="9" type="ORF">TrLO_g4363</name>
</gene>
<dbReference type="InterPro" id="IPR014284">
    <property type="entry name" value="RNA_pol_sigma-70_dom"/>
</dbReference>
<dbReference type="PROSITE" id="PS00715">
    <property type="entry name" value="SIGMA70_1"/>
    <property type="match status" value="1"/>
</dbReference>
<dbReference type="InterPro" id="IPR050239">
    <property type="entry name" value="Sigma-70_RNA_pol_init_factors"/>
</dbReference>
<evidence type="ECO:0000256" key="2">
    <source>
        <dbReference type="ARBA" id="ARBA00023015"/>
    </source>
</evidence>
<organism evidence="9 10">
    <name type="scientific">Triparma laevis f. longispina</name>
    <dbReference type="NCBI Taxonomy" id="1714387"/>
    <lineage>
        <taxon>Eukaryota</taxon>
        <taxon>Sar</taxon>
        <taxon>Stramenopiles</taxon>
        <taxon>Ochrophyta</taxon>
        <taxon>Bolidophyceae</taxon>
        <taxon>Parmales</taxon>
        <taxon>Triparmaceae</taxon>
        <taxon>Triparma</taxon>
    </lineage>
</organism>
<dbReference type="PANTHER" id="PTHR30603">
    <property type="entry name" value="RNA POLYMERASE SIGMA FACTOR RPO"/>
    <property type="match status" value="1"/>
</dbReference>
<keyword evidence="7" id="KW-0732">Signal</keyword>
<accession>A0A9W7KWL7</accession>
<dbReference type="InterPro" id="IPR007627">
    <property type="entry name" value="RNA_pol_sigma70_r2"/>
</dbReference>
<dbReference type="SUPFAM" id="SSF88659">
    <property type="entry name" value="Sigma3 and sigma4 domains of RNA polymerase sigma factors"/>
    <property type="match status" value="2"/>
</dbReference>
<comment type="similarity">
    <text evidence="1">Belongs to the sigma-70 factor family.</text>
</comment>
<feature type="signal peptide" evidence="7">
    <location>
        <begin position="1"/>
        <end position="25"/>
    </location>
</feature>
<evidence type="ECO:0000256" key="7">
    <source>
        <dbReference type="SAM" id="SignalP"/>
    </source>
</evidence>
<name>A0A9W7KWL7_9STRA</name>
<dbReference type="GO" id="GO:0003677">
    <property type="term" value="F:DNA binding"/>
    <property type="evidence" value="ECO:0007669"/>
    <property type="project" value="UniProtKB-KW"/>
</dbReference>
<keyword evidence="4" id="KW-0238">DNA-binding</keyword>
<dbReference type="InterPro" id="IPR000943">
    <property type="entry name" value="RNA_pol_sigma70"/>
</dbReference>
<evidence type="ECO:0000256" key="4">
    <source>
        <dbReference type="ARBA" id="ARBA00023125"/>
    </source>
</evidence>
<dbReference type="InterPro" id="IPR007624">
    <property type="entry name" value="RNA_pol_sigma70_r3"/>
</dbReference>
<dbReference type="InterPro" id="IPR013325">
    <property type="entry name" value="RNA_pol_sigma_r2"/>
</dbReference>
<dbReference type="EMBL" id="BRXW01000203">
    <property type="protein sequence ID" value="GMI13911.1"/>
    <property type="molecule type" value="Genomic_DNA"/>
</dbReference>
<dbReference type="InterPro" id="IPR007630">
    <property type="entry name" value="RNA_pol_sigma70_r4"/>
</dbReference>
<dbReference type="GO" id="GO:0006352">
    <property type="term" value="P:DNA-templated transcription initiation"/>
    <property type="evidence" value="ECO:0007669"/>
    <property type="project" value="InterPro"/>
</dbReference>
<protein>
    <recommendedName>
        <fullName evidence="8">RNA polymerase sigma-70 domain-containing protein</fullName>
    </recommendedName>
</protein>
<feature type="chain" id="PRO_5040767210" description="RNA polymerase sigma-70 domain-containing protein" evidence="7">
    <location>
        <begin position="26"/>
        <end position="404"/>
    </location>
</feature>
<dbReference type="SUPFAM" id="SSF88946">
    <property type="entry name" value="Sigma2 domain of RNA polymerase sigma factors"/>
    <property type="match status" value="1"/>
</dbReference>
<feature type="domain" description="RNA polymerase sigma-70" evidence="8">
    <location>
        <begin position="189"/>
        <end position="202"/>
    </location>
</feature>
<dbReference type="PRINTS" id="PR00046">
    <property type="entry name" value="SIGMA70FCT"/>
</dbReference>
<evidence type="ECO:0000256" key="6">
    <source>
        <dbReference type="SAM" id="MobiDB-lite"/>
    </source>
</evidence>
<comment type="caution">
    <text evidence="9">The sequence shown here is derived from an EMBL/GenBank/DDBJ whole genome shotgun (WGS) entry which is preliminary data.</text>
</comment>
<proteinExistence type="inferred from homology"/>
<dbReference type="AlphaFoldDB" id="A0A9W7KWL7"/>
<sequence>MGAYGRKALAYACVALLALLQPAMTLVMPNKLATRISPAALHMIPHPFSMNLQKTLQNPLPPSDRESSSAEIQLASSSSSRTTKLTAMRKSGGGSGEASTRLSVEEEAALSHQVQMMVRLKNEKDKLHSKLERTPTDDEWAAIIGCSTKTLRNQIKKSQTAKSQLVTANVGMVAKIAHNYKTHGVPLADLMQEGNLGLLEAADRFDPSKGFKFCTYAAYWIRQRIMRSIASHSRVIRLPQHFNDKIFSVKKTIRLMESSLGRPPTQTEIAKRLEISESKVALIMESSKKTLSLDLQASNSPDDHRVLGDRLVWEGEGPEEHTAANELRSDLSKSMHDFDSREKLVIGMRFGLDDGVFRTCAEVAKKAGISKERVRMIEAKAINKLRHPSRNLRLKEYFLGLFDH</sequence>
<evidence type="ECO:0000256" key="5">
    <source>
        <dbReference type="ARBA" id="ARBA00023163"/>
    </source>
</evidence>
<dbReference type="Gene3D" id="1.20.120.1810">
    <property type="match status" value="1"/>
</dbReference>
<feature type="region of interest" description="Disordered" evidence="6">
    <location>
        <begin position="52"/>
        <end position="100"/>
    </location>
</feature>
<evidence type="ECO:0000313" key="10">
    <source>
        <dbReference type="Proteomes" id="UP001165122"/>
    </source>
</evidence>
<dbReference type="NCBIfam" id="TIGR02937">
    <property type="entry name" value="sigma70-ECF"/>
    <property type="match status" value="1"/>
</dbReference>
<keyword evidence="3" id="KW-0731">Sigma factor</keyword>
<dbReference type="InterPro" id="IPR013324">
    <property type="entry name" value="RNA_pol_sigma_r3/r4-like"/>
</dbReference>
<evidence type="ECO:0000313" key="9">
    <source>
        <dbReference type="EMBL" id="GMI13911.1"/>
    </source>
</evidence>
<reference evidence="10" key="1">
    <citation type="journal article" date="2023" name="Commun. Biol.">
        <title>Genome analysis of Parmales, the sister group of diatoms, reveals the evolutionary specialization of diatoms from phago-mixotrophs to photoautotrophs.</title>
        <authorList>
            <person name="Ban H."/>
            <person name="Sato S."/>
            <person name="Yoshikawa S."/>
            <person name="Yamada K."/>
            <person name="Nakamura Y."/>
            <person name="Ichinomiya M."/>
            <person name="Sato N."/>
            <person name="Blanc-Mathieu R."/>
            <person name="Endo H."/>
            <person name="Kuwata A."/>
            <person name="Ogata H."/>
        </authorList>
    </citation>
    <scope>NUCLEOTIDE SEQUENCE [LARGE SCALE GENOMIC DNA]</scope>
    <source>
        <strain evidence="10">NIES 3700</strain>
    </source>
</reference>
<dbReference type="Pfam" id="PF04539">
    <property type="entry name" value="Sigma70_r3"/>
    <property type="match status" value="1"/>
</dbReference>
<evidence type="ECO:0000256" key="3">
    <source>
        <dbReference type="ARBA" id="ARBA00023082"/>
    </source>
</evidence>
<dbReference type="GO" id="GO:0016987">
    <property type="term" value="F:sigma factor activity"/>
    <property type="evidence" value="ECO:0007669"/>
    <property type="project" value="UniProtKB-KW"/>
</dbReference>
<dbReference type="Gene3D" id="1.10.10.10">
    <property type="entry name" value="Winged helix-like DNA-binding domain superfamily/Winged helix DNA-binding domain"/>
    <property type="match status" value="2"/>
</dbReference>
<dbReference type="InterPro" id="IPR036388">
    <property type="entry name" value="WH-like_DNA-bd_sf"/>
</dbReference>
<dbReference type="Proteomes" id="UP001165122">
    <property type="component" value="Unassembled WGS sequence"/>
</dbReference>
<evidence type="ECO:0000259" key="8">
    <source>
        <dbReference type="PROSITE" id="PS00715"/>
    </source>
</evidence>
<evidence type="ECO:0000256" key="1">
    <source>
        <dbReference type="ARBA" id="ARBA00007788"/>
    </source>
</evidence>
<keyword evidence="5" id="KW-0804">Transcription</keyword>
<keyword evidence="10" id="KW-1185">Reference proteome</keyword>
<dbReference type="Pfam" id="PF04542">
    <property type="entry name" value="Sigma70_r2"/>
    <property type="match status" value="1"/>
</dbReference>